<evidence type="ECO:0000313" key="5">
    <source>
        <dbReference type="Proteomes" id="UP000257706"/>
    </source>
</evidence>
<dbReference type="SUPFAM" id="SSF51735">
    <property type="entry name" value="NAD(P)-binding Rossmann-fold domains"/>
    <property type="match status" value="1"/>
</dbReference>
<dbReference type="Gene3D" id="3.40.50.720">
    <property type="entry name" value="NAD(P)-binding Rossmann-like Domain"/>
    <property type="match status" value="2"/>
</dbReference>
<reference evidence="4 5" key="1">
    <citation type="journal article" date="2018" name="Nat. Biotechnol.">
        <title>A standardized bacterial taxonomy based on genome phylogeny substantially revises the tree of life.</title>
        <authorList>
            <person name="Parks D.H."/>
            <person name="Chuvochina M."/>
            <person name="Waite D.W."/>
            <person name="Rinke C."/>
            <person name="Skarshewski A."/>
            <person name="Chaumeil P.A."/>
            <person name="Hugenholtz P."/>
        </authorList>
    </citation>
    <scope>NUCLEOTIDE SEQUENCE [LARGE SCALE GENOMIC DNA]</scope>
    <source>
        <strain evidence="4">UBA8739</strain>
    </source>
</reference>
<dbReference type="PANTHER" id="PTHR43333:SF1">
    <property type="entry name" value="D-ISOMER SPECIFIC 2-HYDROXYACID DEHYDROGENASE NAD-BINDING DOMAIN-CONTAINING PROTEIN"/>
    <property type="match status" value="1"/>
</dbReference>
<dbReference type="GO" id="GO:0016491">
    <property type="term" value="F:oxidoreductase activity"/>
    <property type="evidence" value="ECO:0007669"/>
    <property type="project" value="UniProtKB-KW"/>
</dbReference>
<dbReference type="CDD" id="cd12164">
    <property type="entry name" value="GDH_like_2"/>
    <property type="match status" value="1"/>
</dbReference>
<keyword evidence="2" id="KW-0520">NAD</keyword>
<keyword evidence="4" id="KW-0670">Pyruvate</keyword>
<dbReference type="InterPro" id="IPR036291">
    <property type="entry name" value="NAD(P)-bd_dom_sf"/>
</dbReference>
<dbReference type="Pfam" id="PF02826">
    <property type="entry name" value="2-Hacid_dh_C"/>
    <property type="match status" value="1"/>
</dbReference>
<dbReference type="AlphaFoldDB" id="A0A3B9IR58"/>
<accession>A0A3B9IR58</accession>
<comment type="caution">
    <text evidence="4">The sequence shown here is derived from an EMBL/GenBank/DDBJ whole genome shotgun (WGS) entry which is preliminary data.</text>
</comment>
<keyword evidence="1" id="KW-0560">Oxidoreductase</keyword>
<dbReference type="EMBL" id="DMAI01000363">
    <property type="protein sequence ID" value="HAE50168.1"/>
    <property type="molecule type" value="Genomic_DNA"/>
</dbReference>
<dbReference type="PANTHER" id="PTHR43333">
    <property type="entry name" value="2-HACID_DH_C DOMAIN-CONTAINING PROTEIN"/>
    <property type="match status" value="1"/>
</dbReference>
<organism evidence="4 5">
    <name type="scientific">Tistrella mobilis</name>
    <dbReference type="NCBI Taxonomy" id="171437"/>
    <lineage>
        <taxon>Bacteria</taxon>
        <taxon>Pseudomonadati</taxon>
        <taxon>Pseudomonadota</taxon>
        <taxon>Alphaproteobacteria</taxon>
        <taxon>Geminicoccales</taxon>
        <taxon>Geminicoccaceae</taxon>
        <taxon>Tistrella</taxon>
    </lineage>
</organism>
<sequence>MLRAHPLSCLSPYRSLHAMTTAATPRLPVTAIIAPGWDQPRWQRALVAAAPGLEVRLWPDLGDVSEIEAVLLWKQPAGALAGMSRLGLAQSLGAGVEHLLNDPAIGDHVALGRAVDPAMTGEMVRFVVHAVLAISVDAAGYRAQQAAGLWEERSVPGGALRVGMLGLGELGAAAAQALAGLGFTVTGWSRSARQVAGVTCLSGADGLNQLIAGTDCLVNLLPLTDETRGLIDARLLARLPRGAHLVNVARGGHVVEADLLAALDDGRLASATLDVTAVEPLPQSHPFWSHPKIVLTPHVAAASTPETMAPILAESLRRHAAGRPPLDPVERTRGY</sequence>
<dbReference type="GO" id="GO:0051287">
    <property type="term" value="F:NAD binding"/>
    <property type="evidence" value="ECO:0007669"/>
    <property type="project" value="InterPro"/>
</dbReference>
<evidence type="ECO:0000259" key="3">
    <source>
        <dbReference type="Pfam" id="PF02826"/>
    </source>
</evidence>
<evidence type="ECO:0000256" key="2">
    <source>
        <dbReference type="ARBA" id="ARBA00023027"/>
    </source>
</evidence>
<dbReference type="Proteomes" id="UP000257706">
    <property type="component" value="Unassembled WGS sequence"/>
</dbReference>
<gene>
    <name evidence="4" type="ORF">DCK97_22385</name>
</gene>
<evidence type="ECO:0000313" key="4">
    <source>
        <dbReference type="EMBL" id="HAE50168.1"/>
    </source>
</evidence>
<name>A0A3B9IR58_9PROT</name>
<feature type="domain" description="D-isomer specific 2-hydroxyacid dehydrogenase NAD-binding" evidence="3">
    <location>
        <begin position="130"/>
        <end position="300"/>
    </location>
</feature>
<protein>
    <submittedName>
        <fullName evidence="4">Glyoxylate/hydroxypyruvate reductase A</fullName>
    </submittedName>
</protein>
<proteinExistence type="predicted"/>
<evidence type="ECO:0000256" key="1">
    <source>
        <dbReference type="ARBA" id="ARBA00023002"/>
    </source>
</evidence>
<dbReference type="InterPro" id="IPR006140">
    <property type="entry name" value="D-isomer_DH_NAD-bd"/>
</dbReference>